<organism evidence="3 4">
    <name type="scientific">Raineyella fluvialis</name>
    <dbReference type="NCBI Taxonomy" id="2662261"/>
    <lineage>
        <taxon>Bacteria</taxon>
        <taxon>Bacillati</taxon>
        <taxon>Actinomycetota</taxon>
        <taxon>Actinomycetes</taxon>
        <taxon>Propionibacteriales</taxon>
        <taxon>Propionibacteriaceae</taxon>
        <taxon>Raineyella</taxon>
    </lineage>
</organism>
<evidence type="ECO:0000256" key="1">
    <source>
        <dbReference type="SAM" id="MobiDB-lite"/>
    </source>
</evidence>
<evidence type="ECO:0000313" key="3">
    <source>
        <dbReference type="EMBL" id="QGF23806.1"/>
    </source>
</evidence>
<dbReference type="KEGG" id="rain:Rai3103_09115"/>
<dbReference type="SUPFAM" id="SSF55136">
    <property type="entry name" value="Probable bacterial effector-binding domain"/>
    <property type="match status" value="1"/>
</dbReference>
<feature type="compositionally biased region" description="Low complexity" evidence="1">
    <location>
        <begin position="42"/>
        <end position="52"/>
    </location>
</feature>
<dbReference type="AlphaFoldDB" id="A0A5Q2FHJ1"/>
<dbReference type="Gene3D" id="3.20.80.10">
    <property type="entry name" value="Regulatory factor, effector binding domain"/>
    <property type="match status" value="1"/>
</dbReference>
<dbReference type="RefSeq" id="WP_153572336.1">
    <property type="nucleotide sequence ID" value="NZ_CP045725.1"/>
</dbReference>
<gene>
    <name evidence="3" type="ORF">Rai3103_09115</name>
</gene>
<keyword evidence="4" id="KW-1185">Reference proteome</keyword>
<reference evidence="3 4" key="1">
    <citation type="submission" date="2019-10" db="EMBL/GenBank/DDBJ databases">
        <title>Genomic analysis of Raineyella sp. CBA3103.</title>
        <authorList>
            <person name="Roh S.W."/>
        </authorList>
    </citation>
    <scope>NUCLEOTIDE SEQUENCE [LARGE SCALE GENOMIC DNA]</scope>
    <source>
        <strain evidence="3 4">CBA3103</strain>
    </source>
</reference>
<feature type="domain" description="GyrI-like small molecule binding" evidence="2">
    <location>
        <begin position="65"/>
        <end position="152"/>
    </location>
</feature>
<accession>A0A5Q2FHJ1</accession>
<proteinExistence type="predicted"/>
<evidence type="ECO:0000259" key="2">
    <source>
        <dbReference type="Pfam" id="PF06445"/>
    </source>
</evidence>
<dbReference type="InterPro" id="IPR029442">
    <property type="entry name" value="GyrI-like"/>
</dbReference>
<dbReference type="InterPro" id="IPR011256">
    <property type="entry name" value="Reg_factor_effector_dom_sf"/>
</dbReference>
<evidence type="ECO:0000313" key="4">
    <source>
        <dbReference type="Proteomes" id="UP000386847"/>
    </source>
</evidence>
<feature type="region of interest" description="Disordered" evidence="1">
    <location>
        <begin position="1"/>
        <end position="71"/>
    </location>
</feature>
<dbReference type="Pfam" id="PF06445">
    <property type="entry name" value="GyrI-like"/>
    <property type="match status" value="1"/>
</dbReference>
<feature type="compositionally biased region" description="Pro residues" evidence="1">
    <location>
        <begin position="1"/>
        <end position="10"/>
    </location>
</feature>
<name>A0A5Q2FHJ1_9ACTN</name>
<protein>
    <recommendedName>
        <fullName evidence="2">GyrI-like small molecule binding domain-containing protein</fullName>
    </recommendedName>
</protein>
<dbReference type="Proteomes" id="UP000386847">
    <property type="component" value="Chromosome"/>
</dbReference>
<sequence length="175" mass="18811">MAPDPTPQFGPYPRCRRKQRAPRPYGPPGHPGRGPRHGGHGRAAAVLRSRPPCGRRRHRAPRAPPQGPPVGVYYGMPGETVDVAVGFPVARAIIPEGDVRPAELPSGRVAELVHQGPYDSLAASYQKLEDWMRAEGHVAAGVVWETYLTMPAPGGDPGATLTQLSWLLVDQDPDA</sequence>
<dbReference type="EMBL" id="CP045725">
    <property type="protein sequence ID" value="QGF23806.1"/>
    <property type="molecule type" value="Genomic_DNA"/>
</dbReference>